<feature type="compositionally biased region" description="Low complexity" evidence="1">
    <location>
        <begin position="1081"/>
        <end position="1098"/>
    </location>
</feature>
<evidence type="ECO:0008006" key="5">
    <source>
        <dbReference type="Google" id="ProtNLM"/>
    </source>
</evidence>
<feature type="region of interest" description="Disordered" evidence="1">
    <location>
        <begin position="930"/>
        <end position="949"/>
    </location>
</feature>
<dbReference type="STRING" id="582680.RS86_00175"/>
<feature type="transmembrane region" description="Helical" evidence="2">
    <location>
        <begin position="423"/>
        <end position="443"/>
    </location>
</feature>
<name>A0A0F0LUU0_9MICO</name>
<feature type="transmembrane region" description="Helical" evidence="2">
    <location>
        <begin position="273"/>
        <end position="293"/>
    </location>
</feature>
<evidence type="ECO:0000256" key="1">
    <source>
        <dbReference type="SAM" id="MobiDB-lite"/>
    </source>
</evidence>
<feature type="transmembrane region" description="Helical" evidence="2">
    <location>
        <begin position="240"/>
        <end position="261"/>
    </location>
</feature>
<feature type="transmembrane region" description="Helical" evidence="2">
    <location>
        <begin position="347"/>
        <end position="369"/>
    </location>
</feature>
<feature type="transmembrane region" description="Helical" evidence="2">
    <location>
        <begin position="708"/>
        <end position="730"/>
    </location>
</feature>
<accession>A0A0F0LUU0</accession>
<dbReference type="Proteomes" id="UP000033740">
    <property type="component" value="Unassembled WGS sequence"/>
</dbReference>
<feature type="transmembrane region" description="Helical" evidence="2">
    <location>
        <begin position="455"/>
        <end position="472"/>
    </location>
</feature>
<feature type="transmembrane region" description="Helical" evidence="2">
    <location>
        <begin position="675"/>
        <end position="696"/>
    </location>
</feature>
<evidence type="ECO:0000313" key="4">
    <source>
        <dbReference type="Proteomes" id="UP000033740"/>
    </source>
</evidence>
<gene>
    <name evidence="3" type="ORF">RS86_00175</name>
</gene>
<dbReference type="InterPro" id="IPR029044">
    <property type="entry name" value="Nucleotide-diphossugar_trans"/>
</dbReference>
<evidence type="ECO:0000256" key="2">
    <source>
        <dbReference type="SAM" id="Phobius"/>
    </source>
</evidence>
<feature type="region of interest" description="Disordered" evidence="1">
    <location>
        <begin position="1003"/>
        <end position="1098"/>
    </location>
</feature>
<feature type="transmembrane region" description="Helical" evidence="2">
    <location>
        <begin position="507"/>
        <end position="535"/>
    </location>
</feature>
<feature type="transmembrane region" description="Helical" evidence="2">
    <location>
        <begin position="619"/>
        <end position="637"/>
    </location>
</feature>
<feature type="transmembrane region" description="Helical" evidence="2">
    <location>
        <begin position="644"/>
        <end position="669"/>
    </location>
</feature>
<dbReference type="Pfam" id="PF13641">
    <property type="entry name" value="Glyco_tranf_2_3"/>
    <property type="match status" value="1"/>
</dbReference>
<feature type="compositionally biased region" description="Low complexity" evidence="1">
    <location>
        <begin position="1029"/>
        <end position="1047"/>
    </location>
</feature>
<dbReference type="EMBL" id="JYIX01000016">
    <property type="protein sequence ID" value="KJL36868.1"/>
    <property type="molecule type" value="Genomic_DNA"/>
</dbReference>
<protein>
    <recommendedName>
        <fullName evidence="5">Glycosyltransferase, GT2 family</fullName>
    </recommendedName>
</protein>
<comment type="caution">
    <text evidence="3">The sequence shown here is derived from an EMBL/GenBank/DDBJ whole genome shotgun (WGS) entry which is preliminary data.</text>
</comment>
<evidence type="ECO:0000313" key="3">
    <source>
        <dbReference type="EMBL" id="KJL36868.1"/>
    </source>
</evidence>
<keyword evidence="2" id="KW-0812">Transmembrane</keyword>
<sequence>MSARVHAVLVARSGATSLARLLRALDALAAQTRRPDALTIVACGSSSALRASARVAEAAEAVIETKASTTLAEAVALAFPRVAADAALWILTEDCAPAPAALAQLAGALERSPAAAIAAPKLVSALDEHRIVSFGQSMTRLGRAVDPAHGELDQGQHDGMDDALGADARGLLLRGGRGLRPDAGLGGRDEGLDLGIRARLAGGRMVLAAGARIAVDDGAEAEGTAADAFARRRAQLHRRLSYAPAAVVPLHWLSLLPLALWRSITHLTGKRPAAVLPEWGAAAVAMVSGSAVARSRRAIHADRSASWASIAPLRVTRAQLRQRLDDGHGTEAGVHEDLGFFSGGGAWAVLAALVAGVALFASLLAWPALGGGALLPLRQTVEALWRDAAYGQRGFGVDVVGPADPFSGVLAVLGSLWPGSPSYALLLLWVAALPLAVLGGWFAATRITDKPGLRILAGVVWALAPTFLIALAEGRPAAVLLHLLLPWVLHTALVAQRSWGAAGAASLLTAAALACAPSLAPAFVLLWLVAIVWLLARRSMRGAVRMVWVLVPAVVVFAPLAIWHAAHGTLWALLSDPGAIVVAPQATADAAGRLSLLAGLPTMDQAGWPALLGMKDASWVLWLAAPLAVLALVSTITRRWSVGIGSLLVAAAGLATAFAAVGVTVAFAQSQAVPLWPGTGLSLAWIGVLGGALVTLDCAITRPALRSTAALIAAAGVVVCAVPTAVSFVAGTATIQRGDLTTLPAYVNAQARADRELGTLVLSAQSDGALASTVVWGASATLGAQSTIINTATSVPGKDYTELTVDLVSARQFDAPKALGALGVRFVLLQAGTDKETSAERSLRLQSATALDQRAGFVRVGETARGVLWRMDAEPAARAGLGVGQRATAQLVVTVELIVLLAALLLSIPTRASRRAARAVPRAVGVLPERAPRPVKPQRERPVRVSKKRKAAPASVVVPAVVAAPGEALASDAAPASGTEGEAPAVVEAPAVAETLAVVEAPAVAETPAETAREATPDDAAAEPDADAIETAAEPAAAIETAGEAPEQGAADTAAESGDPEPDRDDPDPRPDPEDSDPEDPGAAAAETASTPAKEADA</sequence>
<keyword evidence="2" id="KW-0472">Membrane</keyword>
<organism evidence="3 4">
    <name type="scientific">Microbacterium azadirachtae</name>
    <dbReference type="NCBI Taxonomy" id="582680"/>
    <lineage>
        <taxon>Bacteria</taxon>
        <taxon>Bacillati</taxon>
        <taxon>Actinomycetota</taxon>
        <taxon>Actinomycetes</taxon>
        <taxon>Micrococcales</taxon>
        <taxon>Microbacteriaceae</taxon>
        <taxon>Microbacterium</taxon>
    </lineage>
</organism>
<feature type="transmembrane region" description="Helical" evidence="2">
    <location>
        <begin position="547"/>
        <end position="566"/>
    </location>
</feature>
<proteinExistence type="predicted"/>
<dbReference type="SUPFAM" id="SSF53448">
    <property type="entry name" value="Nucleotide-diphospho-sugar transferases"/>
    <property type="match status" value="1"/>
</dbReference>
<dbReference type="PATRIC" id="fig|582680.6.peg.178"/>
<keyword evidence="4" id="KW-1185">Reference proteome</keyword>
<keyword evidence="2" id="KW-1133">Transmembrane helix</keyword>
<feature type="transmembrane region" description="Helical" evidence="2">
    <location>
        <begin position="887"/>
        <end position="908"/>
    </location>
</feature>
<dbReference type="AlphaFoldDB" id="A0A0F0LUU0"/>
<dbReference type="RefSeq" id="WP_200892723.1">
    <property type="nucleotide sequence ID" value="NZ_JYIX01000016.1"/>
</dbReference>
<reference evidence="3 4" key="1">
    <citation type="submission" date="2015-02" db="EMBL/GenBank/DDBJ databases">
        <title>Draft genome sequences of ten Microbacterium spp. with emphasis on heavy metal contaminated environments.</title>
        <authorList>
            <person name="Corretto E."/>
        </authorList>
    </citation>
    <scope>NUCLEOTIDE SEQUENCE [LARGE SCALE GENOMIC DNA]</scope>
    <source>
        <strain evidence="3 4">ARN176</strain>
    </source>
</reference>